<evidence type="ECO:0000313" key="3">
    <source>
        <dbReference type="EMBL" id="GLW89449.1"/>
    </source>
</evidence>
<feature type="transmembrane region" description="Helical" evidence="1">
    <location>
        <begin position="147"/>
        <end position="170"/>
    </location>
</feature>
<keyword evidence="1" id="KW-1133">Transmembrane helix</keyword>
<dbReference type="PROSITE" id="PS50887">
    <property type="entry name" value="GGDEF"/>
    <property type="match status" value="1"/>
</dbReference>
<dbReference type="SUPFAM" id="SSF55073">
    <property type="entry name" value="Nucleotide cyclase"/>
    <property type="match status" value="1"/>
</dbReference>
<dbReference type="InterPro" id="IPR000160">
    <property type="entry name" value="GGDEF_dom"/>
</dbReference>
<dbReference type="AlphaFoldDB" id="A0A9W6V6Y9"/>
<dbReference type="Proteomes" id="UP001165042">
    <property type="component" value="Unassembled WGS sequence"/>
</dbReference>
<keyword evidence="1" id="KW-0472">Membrane</keyword>
<sequence length="516" mass="54954">MGGIQTGSGCHDRTTGLDHRIRAKAGHSELSVARFTGVPFALSRPLNGAEGRVTGNRGWVVPPRCQRRWTAEFDRPTIAVLLGTDTAAVIAIAAAVWLAPTVTVGDLGVFLVLIACALTYTELTAASEQRRRLVRAQRGSVEFIDQASIWFFSAAVLLPPLLAVVLVVAVRMRRYRIALRPFAVWVGNTAAVVLSVAAVSLVRDAVVGPAWPTGATALTADHGLMFSAALGLTAVVYFVVDAALVALYRGVRFHRWDLSATLGSREDNLLLAHTLLVALGAVVAAVVTPAALLAVLAVAVMETKTLGRLAARTADRDQLRVDATTDPLTGLYNRRGFEPVAGGLLAADREAGRPTAVLMLDLDHFKRWNDRLTHFGGDQVLRAVADALRSSTRGSDLVARWGGEELAVVLPDTTVEHAREAAERIRVAVRRLDTAVELPAGGPRVRLGHDTPPCTVSIGVACAPDHGTDLTDLQQLADRALGTAKRNGRDQVVVIGTTADGEVVIGHPRLPDAEQR</sequence>
<dbReference type="GO" id="GO:1902201">
    <property type="term" value="P:negative regulation of bacterial-type flagellum-dependent cell motility"/>
    <property type="evidence" value="ECO:0007669"/>
    <property type="project" value="TreeGrafter"/>
</dbReference>
<gene>
    <name evidence="3" type="ORF">Aglo03_02650</name>
</gene>
<evidence type="ECO:0000259" key="2">
    <source>
        <dbReference type="PROSITE" id="PS50887"/>
    </source>
</evidence>
<feature type="domain" description="GGDEF" evidence="2">
    <location>
        <begin position="353"/>
        <end position="497"/>
    </location>
</feature>
<dbReference type="EMBL" id="BSSD01000001">
    <property type="protein sequence ID" value="GLW89449.1"/>
    <property type="molecule type" value="Genomic_DNA"/>
</dbReference>
<proteinExistence type="predicted"/>
<dbReference type="GO" id="GO:0052621">
    <property type="term" value="F:diguanylate cyclase activity"/>
    <property type="evidence" value="ECO:0007669"/>
    <property type="project" value="TreeGrafter"/>
</dbReference>
<feature type="transmembrane region" description="Helical" evidence="1">
    <location>
        <begin position="78"/>
        <end position="100"/>
    </location>
</feature>
<dbReference type="FunFam" id="3.30.70.270:FF:000001">
    <property type="entry name" value="Diguanylate cyclase domain protein"/>
    <property type="match status" value="1"/>
</dbReference>
<name>A0A9W6V6Y9_9PSEU</name>
<evidence type="ECO:0000256" key="1">
    <source>
        <dbReference type="SAM" id="Phobius"/>
    </source>
</evidence>
<keyword evidence="4" id="KW-1185">Reference proteome</keyword>
<feature type="transmembrane region" description="Helical" evidence="1">
    <location>
        <begin position="269"/>
        <end position="301"/>
    </location>
</feature>
<feature type="transmembrane region" description="Helical" evidence="1">
    <location>
        <begin position="222"/>
        <end position="248"/>
    </location>
</feature>
<dbReference type="PANTHER" id="PTHR45138">
    <property type="entry name" value="REGULATORY COMPONENTS OF SENSORY TRANSDUCTION SYSTEM"/>
    <property type="match status" value="1"/>
</dbReference>
<accession>A0A9W6V6Y9</accession>
<dbReference type="Gene3D" id="3.30.70.270">
    <property type="match status" value="1"/>
</dbReference>
<dbReference type="Pfam" id="PF00990">
    <property type="entry name" value="GGDEF"/>
    <property type="match status" value="1"/>
</dbReference>
<feature type="transmembrane region" description="Helical" evidence="1">
    <location>
        <begin position="182"/>
        <end position="202"/>
    </location>
</feature>
<dbReference type="PANTHER" id="PTHR45138:SF9">
    <property type="entry name" value="DIGUANYLATE CYCLASE DGCM-RELATED"/>
    <property type="match status" value="1"/>
</dbReference>
<evidence type="ECO:0000313" key="4">
    <source>
        <dbReference type="Proteomes" id="UP001165042"/>
    </source>
</evidence>
<reference evidence="3" key="1">
    <citation type="submission" date="2023-02" db="EMBL/GenBank/DDBJ databases">
        <title>Actinokineospora globicatena NBRC 15670.</title>
        <authorList>
            <person name="Ichikawa N."/>
            <person name="Sato H."/>
            <person name="Tonouchi N."/>
        </authorList>
    </citation>
    <scope>NUCLEOTIDE SEQUENCE</scope>
    <source>
        <strain evidence="3">NBRC 15670</strain>
    </source>
</reference>
<dbReference type="NCBIfam" id="TIGR00254">
    <property type="entry name" value="GGDEF"/>
    <property type="match status" value="1"/>
</dbReference>
<dbReference type="GO" id="GO:0005886">
    <property type="term" value="C:plasma membrane"/>
    <property type="evidence" value="ECO:0007669"/>
    <property type="project" value="TreeGrafter"/>
</dbReference>
<comment type="caution">
    <text evidence="3">The sequence shown here is derived from an EMBL/GenBank/DDBJ whole genome shotgun (WGS) entry which is preliminary data.</text>
</comment>
<keyword evidence="1" id="KW-0812">Transmembrane</keyword>
<dbReference type="GO" id="GO:0043709">
    <property type="term" value="P:cell adhesion involved in single-species biofilm formation"/>
    <property type="evidence" value="ECO:0007669"/>
    <property type="project" value="TreeGrafter"/>
</dbReference>
<protein>
    <submittedName>
        <fullName evidence="3">GGDEF domain-containing protein</fullName>
    </submittedName>
</protein>
<organism evidence="3 4">
    <name type="scientific">Actinokineospora globicatena</name>
    <dbReference type="NCBI Taxonomy" id="103729"/>
    <lineage>
        <taxon>Bacteria</taxon>
        <taxon>Bacillati</taxon>
        <taxon>Actinomycetota</taxon>
        <taxon>Actinomycetes</taxon>
        <taxon>Pseudonocardiales</taxon>
        <taxon>Pseudonocardiaceae</taxon>
        <taxon>Actinokineospora</taxon>
    </lineage>
</organism>
<dbReference type="CDD" id="cd01949">
    <property type="entry name" value="GGDEF"/>
    <property type="match status" value="1"/>
</dbReference>
<dbReference type="InterPro" id="IPR029787">
    <property type="entry name" value="Nucleotide_cyclase"/>
</dbReference>
<dbReference type="RefSeq" id="WP_285606744.1">
    <property type="nucleotide sequence ID" value="NZ_BSSD01000001.1"/>
</dbReference>
<dbReference type="InterPro" id="IPR050469">
    <property type="entry name" value="Diguanylate_Cyclase"/>
</dbReference>
<dbReference type="InterPro" id="IPR043128">
    <property type="entry name" value="Rev_trsase/Diguanyl_cyclase"/>
</dbReference>
<dbReference type="SMART" id="SM00267">
    <property type="entry name" value="GGDEF"/>
    <property type="match status" value="1"/>
</dbReference>